<dbReference type="RefSeq" id="WP_195004534.1">
    <property type="nucleotide sequence ID" value="NZ_JADLQN010000006.1"/>
</dbReference>
<dbReference type="Pfam" id="PF12277">
    <property type="entry name" value="DUF3618"/>
    <property type="match status" value="1"/>
</dbReference>
<proteinExistence type="predicted"/>
<protein>
    <submittedName>
        <fullName evidence="2">DUF3618 domain-containing protein</fullName>
    </submittedName>
</protein>
<keyword evidence="1" id="KW-0472">Membrane</keyword>
<dbReference type="EMBL" id="JADLQN010000006">
    <property type="protein sequence ID" value="MBF6357699.1"/>
    <property type="molecule type" value="Genomic_DNA"/>
</dbReference>
<evidence type="ECO:0000313" key="3">
    <source>
        <dbReference type="Proteomes" id="UP000707731"/>
    </source>
</evidence>
<keyword evidence="1" id="KW-1133">Transmembrane helix</keyword>
<feature type="transmembrane region" description="Helical" evidence="1">
    <location>
        <begin position="107"/>
        <end position="125"/>
    </location>
</feature>
<gene>
    <name evidence="2" type="ORF">IU449_24660</name>
</gene>
<sequence>MTEDRSEFPATPEEIRVDRDLAREELEQTVSELTDKLDLPARAETKIHDTTQAAKQRTAEAGQHALDTAARTRAKAGDLLANATPSISEPVEDIVKQATESIRRNRVPVALIGAVSAAVLTWAILRRRRA</sequence>
<organism evidence="2 3">
    <name type="scientific">Nocardia higoensis</name>
    <dbReference type="NCBI Taxonomy" id="228599"/>
    <lineage>
        <taxon>Bacteria</taxon>
        <taxon>Bacillati</taxon>
        <taxon>Actinomycetota</taxon>
        <taxon>Actinomycetes</taxon>
        <taxon>Mycobacteriales</taxon>
        <taxon>Nocardiaceae</taxon>
        <taxon>Nocardia</taxon>
    </lineage>
</organism>
<dbReference type="Proteomes" id="UP000707731">
    <property type="component" value="Unassembled WGS sequence"/>
</dbReference>
<keyword evidence="1" id="KW-0812">Transmembrane</keyword>
<evidence type="ECO:0000313" key="2">
    <source>
        <dbReference type="EMBL" id="MBF6357699.1"/>
    </source>
</evidence>
<name>A0ABS0DGV2_9NOCA</name>
<evidence type="ECO:0000256" key="1">
    <source>
        <dbReference type="SAM" id="Phobius"/>
    </source>
</evidence>
<accession>A0ABS0DGV2</accession>
<dbReference type="InterPro" id="IPR022062">
    <property type="entry name" value="DUF3618"/>
</dbReference>
<keyword evidence="3" id="KW-1185">Reference proteome</keyword>
<comment type="caution">
    <text evidence="2">The sequence shown here is derived from an EMBL/GenBank/DDBJ whole genome shotgun (WGS) entry which is preliminary data.</text>
</comment>
<reference evidence="2 3" key="1">
    <citation type="submission" date="2020-10" db="EMBL/GenBank/DDBJ databases">
        <title>Identification of Nocardia species via Next-generation sequencing and recognition of intraspecies genetic diversity.</title>
        <authorList>
            <person name="Li P."/>
            <person name="Li P."/>
            <person name="Lu B."/>
        </authorList>
    </citation>
    <scope>NUCLEOTIDE SEQUENCE [LARGE SCALE GENOMIC DNA]</scope>
    <source>
        <strain evidence="2 3">BJ06-0143</strain>
    </source>
</reference>